<organism evidence="2 3">
    <name type="scientific">Nannocystis exedens</name>
    <dbReference type="NCBI Taxonomy" id="54"/>
    <lineage>
        <taxon>Bacteria</taxon>
        <taxon>Pseudomonadati</taxon>
        <taxon>Myxococcota</taxon>
        <taxon>Polyangia</taxon>
        <taxon>Nannocystales</taxon>
        <taxon>Nannocystaceae</taxon>
        <taxon>Nannocystis</taxon>
    </lineage>
</organism>
<dbReference type="Proteomes" id="UP000199400">
    <property type="component" value="Unassembled WGS sequence"/>
</dbReference>
<accession>A0A1I2HRW1</accession>
<protein>
    <submittedName>
        <fullName evidence="2">Uncharacterized protein</fullName>
    </submittedName>
</protein>
<name>A0A1I2HRW1_9BACT</name>
<dbReference type="EMBL" id="FOMX01000046">
    <property type="protein sequence ID" value="SFF32163.1"/>
    <property type="molecule type" value="Genomic_DNA"/>
</dbReference>
<dbReference type="PROSITE" id="PS51257">
    <property type="entry name" value="PROKAR_LIPOPROTEIN"/>
    <property type="match status" value="1"/>
</dbReference>
<feature type="chain" id="PRO_5011435574" evidence="1">
    <location>
        <begin position="22"/>
        <end position="430"/>
    </location>
</feature>
<feature type="signal peptide" evidence="1">
    <location>
        <begin position="1"/>
        <end position="21"/>
    </location>
</feature>
<keyword evidence="1" id="KW-0732">Signal</keyword>
<sequence length="430" mass="46470">MRPSIKALLALNISLAATAGACDDDLAADDGGGWADAPVSFRECLPPECTTNSPYVGNYPFSNIRTRRNHSSNTPFAGVSTYSRWSSGMFQRANNTWMSFDFLVPTAEGRLYAYDSATNTLEAIDQGQQVFFALTITDYSVDPVTVQTIPMWIKGVTKSSPTSTFDAWKYTIATKAIPPTASFPSEGSPASVPPTTGANPWSGTYYSICPVSDEESGEALILQYAELVFDDEAAWLEDGFGLGPFHVEIPSTSVIACQGQAFSKPQEFLAVTPNSYVDANAPGERSYGLDNYTALANAYRAFYDGESRTELGTPVYFKDFRHDPPWFDQTTSAYLPPPPILGSWQFVLESVYKDVDSLGNPRGANCYYTNANFPSGVHRLYDPPGGNANLPGWSSMPSCGATQSNWDDFGPVGAFVLKHVLPSSPGGGSS</sequence>
<evidence type="ECO:0000256" key="1">
    <source>
        <dbReference type="SAM" id="SignalP"/>
    </source>
</evidence>
<evidence type="ECO:0000313" key="3">
    <source>
        <dbReference type="Proteomes" id="UP000199400"/>
    </source>
</evidence>
<reference evidence="3" key="1">
    <citation type="submission" date="2016-10" db="EMBL/GenBank/DDBJ databases">
        <authorList>
            <person name="Varghese N."/>
            <person name="Submissions S."/>
        </authorList>
    </citation>
    <scope>NUCLEOTIDE SEQUENCE [LARGE SCALE GENOMIC DNA]</scope>
    <source>
        <strain evidence="3">ATCC 25963</strain>
    </source>
</reference>
<keyword evidence="3" id="KW-1185">Reference proteome</keyword>
<evidence type="ECO:0000313" key="2">
    <source>
        <dbReference type="EMBL" id="SFF32163.1"/>
    </source>
</evidence>
<gene>
    <name evidence="2" type="ORF">SAMN02745121_08136</name>
</gene>
<dbReference type="RefSeq" id="WP_096327639.1">
    <property type="nucleotide sequence ID" value="NZ_FOMX01000046.1"/>
</dbReference>
<proteinExistence type="predicted"/>
<dbReference type="AlphaFoldDB" id="A0A1I2HRW1"/>